<evidence type="ECO:0000313" key="2">
    <source>
        <dbReference type="EMBL" id="MBZ4186698.1"/>
    </source>
</evidence>
<accession>A0ABS7TFU0</accession>
<reference evidence="2" key="1">
    <citation type="submission" date="2021-09" db="EMBL/GenBank/DDBJ databases">
        <authorList>
            <person name="Wu T."/>
            <person name="Guo S.Z."/>
        </authorList>
    </citation>
    <scope>NUCLEOTIDE SEQUENCE</scope>
    <source>
        <strain evidence="2">RSS-23</strain>
    </source>
</reference>
<evidence type="ECO:0000313" key="3">
    <source>
        <dbReference type="Proteomes" id="UP001430290"/>
    </source>
</evidence>
<feature type="signal peptide" evidence="1">
    <location>
        <begin position="1"/>
        <end position="18"/>
    </location>
</feature>
<evidence type="ECO:0000256" key="1">
    <source>
        <dbReference type="SAM" id="SignalP"/>
    </source>
</evidence>
<dbReference type="Proteomes" id="UP001430290">
    <property type="component" value="Unassembled WGS sequence"/>
</dbReference>
<dbReference type="SUPFAM" id="SSF82171">
    <property type="entry name" value="DPP6 N-terminal domain-like"/>
    <property type="match status" value="1"/>
</dbReference>
<evidence type="ECO:0008006" key="4">
    <source>
        <dbReference type="Google" id="ProtNLM"/>
    </source>
</evidence>
<dbReference type="RefSeq" id="WP_223629375.1">
    <property type="nucleotide sequence ID" value="NZ_JAIQDJ010000006.1"/>
</dbReference>
<comment type="caution">
    <text evidence="2">The sequence shown here is derived from an EMBL/GenBank/DDBJ whole genome shotgun (WGS) entry which is preliminary data.</text>
</comment>
<sequence length="342" mass="37644">MMGTHQSLLRHLVFIACAALLAACSHIGRQVPTVFQGKFSPSGKYYAYIYQSVFIFSYQRTGGRSVSNGSLTYYLQVVDSSTGQKLLAKPLKPREFDCTYPQLGAVSEAHVLIACSNSKGQAQAPFVFSIATQQVTLTGKAIAERNPALGGVHGTDFYRSREQLSAFIMEASDGRKYQLNPDSGTAQPVTGDFERLDIDDPLRGELPKSLREAGDGRRYIEVAARGQSRRSTEDFLRPKYLMLGHDTEDHFSPATQVDGGFLVLSNTVKDSGQHKLLSLVDAATLATRWSTPLPQQRGDWANGFDNEQFVQQGNQLLVANSSQLLRMDLLTGQITRNVDLVD</sequence>
<proteinExistence type="predicted"/>
<protein>
    <recommendedName>
        <fullName evidence="4">Esterase-like activity of phytase</fullName>
    </recommendedName>
</protein>
<name>A0ABS7TFU0_9GAMM</name>
<keyword evidence="1" id="KW-0732">Signal</keyword>
<gene>
    <name evidence="2" type="ORF">K7B09_10235</name>
</gene>
<dbReference type="InterPro" id="IPR048161">
    <property type="entry name" value="PA2928-like"/>
</dbReference>
<dbReference type="EMBL" id="JAIQDJ010000006">
    <property type="protein sequence ID" value="MBZ4186698.1"/>
    <property type="molecule type" value="Genomic_DNA"/>
</dbReference>
<dbReference type="NCBIfam" id="NF041516">
    <property type="entry name" value="PA2928_fam"/>
    <property type="match status" value="1"/>
</dbReference>
<organism evidence="2 3">
    <name type="scientific">Thermomonas beijingensis</name>
    <dbReference type="NCBI Taxonomy" id="2872701"/>
    <lineage>
        <taxon>Bacteria</taxon>
        <taxon>Pseudomonadati</taxon>
        <taxon>Pseudomonadota</taxon>
        <taxon>Gammaproteobacteria</taxon>
        <taxon>Lysobacterales</taxon>
        <taxon>Lysobacteraceae</taxon>
        <taxon>Thermomonas</taxon>
    </lineage>
</organism>
<keyword evidence="3" id="KW-1185">Reference proteome</keyword>
<feature type="chain" id="PRO_5045482852" description="Esterase-like activity of phytase" evidence="1">
    <location>
        <begin position="19"/>
        <end position="342"/>
    </location>
</feature>